<dbReference type="PANTHER" id="PTHR42085:SF2">
    <property type="entry name" value="F-BOX DOMAIN-CONTAINING PROTEIN"/>
    <property type="match status" value="1"/>
</dbReference>
<protein>
    <submittedName>
        <fullName evidence="1">Uncharacterized protein</fullName>
    </submittedName>
</protein>
<organism evidence="1 2">
    <name type="scientific">Oleoguttula mirabilis</name>
    <dbReference type="NCBI Taxonomy" id="1507867"/>
    <lineage>
        <taxon>Eukaryota</taxon>
        <taxon>Fungi</taxon>
        <taxon>Dikarya</taxon>
        <taxon>Ascomycota</taxon>
        <taxon>Pezizomycotina</taxon>
        <taxon>Dothideomycetes</taxon>
        <taxon>Dothideomycetidae</taxon>
        <taxon>Mycosphaerellales</taxon>
        <taxon>Teratosphaeriaceae</taxon>
        <taxon>Oleoguttula</taxon>
    </lineage>
</organism>
<keyword evidence="2" id="KW-1185">Reference proteome</keyword>
<name>A0AAV9JYK1_9PEZI</name>
<dbReference type="Proteomes" id="UP001324427">
    <property type="component" value="Unassembled WGS sequence"/>
</dbReference>
<gene>
    <name evidence="1" type="ORF">LTR36_003188</name>
</gene>
<dbReference type="InterPro" id="IPR038883">
    <property type="entry name" value="AN11006-like"/>
</dbReference>
<proteinExistence type="predicted"/>
<dbReference type="AlphaFoldDB" id="A0AAV9JYK1"/>
<evidence type="ECO:0000313" key="2">
    <source>
        <dbReference type="Proteomes" id="UP001324427"/>
    </source>
</evidence>
<comment type="caution">
    <text evidence="1">The sequence shown here is derived from an EMBL/GenBank/DDBJ whole genome shotgun (WGS) entry which is preliminary data.</text>
</comment>
<accession>A0AAV9JYK1</accession>
<sequence length="213" mass="23642">MDNSLLSRLPPELWNQIYELALHIDEPIALTWYHQHDEYVLALDPSSPAVGSVLALSATCTQARAECLQLFYTTNAFEMHLDGPYVAEHAQAVGRFFRIIGRERVAALRLLTINLGQLHAPGYNRIADTVQVLRPTLLGKGKFRASITGRCALGGRGRDECDEVAVRLEVEQLEASCDRVVAVVHALWKEAGTNVARDELVKLEKALLQAKET</sequence>
<evidence type="ECO:0000313" key="1">
    <source>
        <dbReference type="EMBL" id="KAK4550221.1"/>
    </source>
</evidence>
<reference evidence="1 2" key="1">
    <citation type="submission" date="2021-11" db="EMBL/GenBank/DDBJ databases">
        <title>Black yeast isolated from Biological Soil Crust.</title>
        <authorList>
            <person name="Kurbessoian T."/>
        </authorList>
    </citation>
    <scope>NUCLEOTIDE SEQUENCE [LARGE SCALE GENOMIC DNA]</scope>
    <source>
        <strain evidence="1 2">CCFEE 5522</strain>
    </source>
</reference>
<dbReference type="EMBL" id="JAVFHQ010000002">
    <property type="protein sequence ID" value="KAK4550221.1"/>
    <property type="molecule type" value="Genomic_DNA"/>
</dbReference>
<dbReference type="PANTHER" id="PTHR42085">
    <property type="entry name" value="F-BOX DOMAIN-CONTAINING PROTEIN"/>
    <property type="match status" value="1"/>
</dbReference>